<organism evidence="1">
    <name type="scientific">hydrothermal vent metagenome</name>
    <dbReference type="NCBI Taxonomy" id="652676"/>
    <lineage>
        <taxon>unclassified sequences</taxon>
        <taxon>metagenomes</taxon>
        <taxon>ecological metagenomes</taxon>
    </lineage>
</organism>
<proteinExistence type="predicted"/>
<protein>
    <recommendedName>
        <fullName evidence="2">Lipoprotein</fullName>
    </recommendedName>
</protein>
<dbReference type="PROSITE" id="PS51257">
    <property type="entry name" value="PROKAR_LIPOPROTEIN"/>
    <property type="match status" value="1"/>
</dbReference>
<gene>
    <name evidence="1" type="ORF">MNBD_GAMMA09-1906</name>
</gene>
<name>A0A3B0XKC2_9ZZZZ</name>
<dbReference type="AlphaFoldDB" id="A0A3B0XKC2"/>
<sequence length="144" mass="16636">MKKILTLFMIIFLSGCINFGEEIETTSPSLAQVERCRIAMHIKPEVELTPLGFKLNASGIDDAIWFKFKTKNINIEDIFYKDITDILVLKDEYRFHYNGDIKWWAAQDKLLTGGQAELPDAKFMNIGIDKTTDGLIIYIMWHET</sequence>
<accession>A0A3B0XKC2</accession>
<dbReference type="EMBL" id="UOFI01000140">
    <property type="protein sequence ID" value="VAW68925.1"/>
    <property type="molecule type" value="Genomic_DNA"/>
</dbReference>
<reference evidence="1" key="1">
    <citation type="submission" date="2018-06" db="EMBL/GenBank/DDBJ databases">
        <authorList>
            <person name="Zhirakovskaya E."/>
        </authorList>
    </citation>
    <scope>NUCLEOTIDE SEQUENCE</scope>
</reference>
<evidence type="ECO:0000313" key="1">
    <source>
        <dbReference type="EMBL" id="VAW68925.1"/>
    </source>
</evidence>
<evidence type="ECO:0008006" key="2">
    <source>
        <dbReference type="Google" id="ProtNLM"/>
    </source>
</evidence>